<comment type="caution">
    <text evidence="1">The sequence shown here is derived from an EMBL/GenBank/DDBJ whole genome shotgun (WGS) entry which is preliminary data.</text>
</comment>
<dbReference type="OrthoDB" id="10279057at2759"/>
<gene>
    <name evidence="1" type="ORF">BCR33DRAFT_805094</name>
</gene>
<proteinExistence type="predicted"/>
<dbReference type="AlphaFoldDB" id="A0A1Y2CM02"/>
<name>A0A1Y2CM02_9FUNG</name>
<organism evidence="1 2">
    <name type="scientific">Rhizoclosmatium globosum</name>
    <dbReference type="NCBI Taxonomy" id="329046"/>
    <lineage>
        <taxon>Eukaryota</taxon>
        <taxon>Fungi</taxon>
        <taxon>Fungi incertae sedis</taxon>
        <taxon>Chytridiomycota</taxon>
        <taxon>Chytridiomycota incertae sedis</taxon>
        <taxon>Chytridiomycetes</taxon>
        <taxon>Chytridiales</taxon>
        <taxon>Chytriomycetaceae</taxon>
        <taxon>Rhizoclosmatium</taxon>
    </lineage>
</organism>
<accession>A0A1Y2CM02</accession>
<reference evidence="1 2" key="1">
    <citation type="submission" date="2016-07" db="EMBL/GenBank/DDBJ databases">
        <title>Pervasive Adenine N6-methylation of Active Genes in Fungi.</title>
        <authorList>
            <consortium name="DOE Joint Genome Institute"/>
            <person name="Mondo S.J."/>
            <person name="Dannebaum R.O."/>
            <person name="Kuo R.C."/>
            <person name="Labutti K."/>
            <person name="Haridas S."/>
            <person name="Kuo A."/>
            <person name="Salamov A."/>
            <person name="Ahrendt S.R."/>
            <person name="Lipzen A."/>
            <person name="Sullivan W."/>
            <person name="Andreopoulos W.B."/>
            <person name="Clum A."/>
            <person name="Lindquist E."/>
            <person name="Daum C."/>
            <person name="Ramamoorthy G.K."/>
            <person name="Gryganskyi A."/>
            <person name="Culley D."/>
            <person name="Magnuson J.K."/>
            <person name="James T.Y."/>
            <person name="O'Malley M.A."/>
            <person name="Stajich J.E."/>
            <person name="Spatafora J.W."/>
            <person name="Visel A."/>
            <person name="Grigoriev I.V."/>
        </authorList>
    </citation>
    <scope>NUCLEOTIDE SEQUENCE [LARGE SCALE GENOMIC DNA]</scope>
    <source>
        <strain evidence="1 2">JEL800</strain>
    </source>
</reference>
<evidence type="ECO:0000313" key="2">
    <source>
        <dbReference type="Proteomes" id="UP000193642"/>
    </source>
</evidence>
<sequence>MSFEQSTAFSGTTCTPGTAIFGVTASIPTFTNNKSTCSSTVGSGFTCKPVGTFSESYFCSTGAQDLLNLMSGPVLTINIYSDATCNNPIETVAAVLDKCISMSVPAKGIKYNVVFTASRNGTVEGLGATMYDDIACKIESKDQTASSSAVSLPQCGGQGNPAIGQCVRFPENCTVAFSSRYNGVTLGSFKYEQVVAVPVTKSSVLGVGISFLAGITTFLMI</sequence>
<keyword evidence="2" id="KW-1185">Reference proteome</keyword>
<dbReference type="EMBL" id="MCGO01000012">
    <property type="protein sequence ID" value="ORY48030.1"/>
    <property type="molecule type" value="Genomic_DNA"/>
</dbReference>
<dbReference type="Proteomes" id="UP000193642">
    <property type="component" value="Unassembled WGS sequence"/>
</dbReference>
<protein>
    <submittedName>
        <fullName evidence="1">Uncharacterized protein</fullName>
    </submittedName>
</protein>
<evidence type="ECO:0000313" key="1">
    <source>
        <dbReference type="EMBL" id="ORY48030.1"/>
    </source>
</evidence>